<gene>
    <name evidence="8" type="ORF">H4Q31_07100</name>
</gene>
<feature type="transmembrane region" description="Helical" evidence="7">
    <location>
        <begin position="174"/>
        <end position="204"/>
    </location>
</feature>
<dbReference type="RefSeq" id="WP_185178377.1">
    <property type="nucleotide sequence ID" value="NZ_CBCSEP010000001.1"/>
</dbReference>
<keyword evidence="3" id="KW-1003">Cell membrane</keyword>
<sequence length="234" mass="24703">MNSARIQGAKRGIYADGKDRAGSTTSNKVHSPPTFASIMWSFLKLAPSSFGGGYAIFPALEKEMTERRRWLGSGELAETLSLAAAAPGGVAVNASLLIGYRLRGFGGAAAAGIGAIVPTIAIVLALFFLYRLIGDTPKLRAAMEGSAWGIVALILFTAWRIGRAAIRDKFTAGLMLAALACLLGRVPPLYLIASGVLIGVGAIWMKGRSYRDSESVQEENGSSNGDGSCYMYYI</sequence>
<proteinExistence type="inferred from homology"/>
<organism evidence="8 9">
    <name type="scientific">Cohnella lubricantis</name>
    <dbReference type="NCBI Taxonomy" id="2163172"/>
    <lineage>
        <taxon>Bacteria</taxon>
        <taxon>Bacillati</taxon>
        <taxon>Bacillota</taxon>
        <taxon>Bacilli</taxon>
        <taxon>Bacillales</taxon>
        <taxon>Paenibacillaceae</taxon>
        <taxon>Cohnella</taxon>
    </lineage>
</organism>
<dbReference type="Pfam" id="PF02417">
    <property type="entry name" value="Chromate_transp"/>
    <property type="match status" value="1"/>
</dbReference>
<dbReference type="GO" id="GO:0005886">
    <property type="term" value="C:plasma membrane"/>
    <property type="evidence" value="ECO:0007669"/>
    <property type="project" value="UniProtKB-SubCell"/>
</dbReference>
<feature type="transmembrane region" description="Helical" evidence="7">
    <location>
        <begin position="145"/>
        <end position="162"/>
    </location>
</feature>
<evidence type="ECO:0000313" key="9">
    <source>
        <dbReference type="Proteomes" id="UP000574133"/>
    </source>
</evidence>
<keyword evidence="6 7" id="KW-0472">Membrane</keyword>
<comment type="similarity">
    <text evidence="2">Belongs to the chromate ion transporter (CHR) (TC 2.A.51) family.</text>
</comment>
<feature type="transmembrane region" description="Helical" evidence="7">
    <location>
        <begin position="108"/>
        <end position="133"/>
    </location>
</feature>
<accession>A0A841TF45</accession>
<evidence type="ECO:0000256" key="5">
    <source>
        <dbReference type="ARBA" id="ARBA00022989"/>
    </source>
</evidence>
<dbReference type="EMBL" id="JACJVN010000027">
    <property type="protein sequence ID" value="MBB6677091.1"/>
    <property type="molecule type" value="Genomic_DNA"/>
</dbReference>
<dbReference type="Proteomes" id="UP000574133">
    <property type="component" value="Unassembled WGS sequence"/>
</dbReference>
<evidence type="ECO:0000256" key="4">
    <source>
        <dbReference type="ARBA" id="ARBA00022692"/>
    </source>
</evidence>
<keyword evidence="9" id="KW-1185">Reference proteome</keyword>
<dbReference type="InterPro" id="IPR052518">
    <property type="entry name" value="CHR_Transporter"/>
</dbReference>
<evidence type="ECO:0000256" key="6">
    <source>
        <dbReference type="ARBA" id="ARBA00023136"/>
    </source>
</evidence>
<comment type="caution">
    <text evidence="8">The sequence shown here is derived from an EMBL/GenBank/DDBJ whole genome shotgun (WGS) entry which is preliminary data.</text>
</comment>
<dbReference type="InterPro" id="IPR003370">
    <property type="entry name" value="Chromate_transpt"/>
</dbReference>
<evidence type="ECO:0000313" key="8">
    <source>
        <dbReference type="EMBL" id="MBB6677091.1"/>
    </source>
</evidence>
<dbReference type="AlphaFoldDB" id="A0A841TF45"/>
<name>A0A841TF45_9BACL</name>
<keyword evidence="5 7" id="KW-1133">Transmembrane helix</keyword>
<dbReference type="GO" id="GO:0015109">
    <property type="term" value="F:chromate transmembrane transporter activity"/>
    <property type="evidence" value="ECO:0007669"/>
    <property type="project" value="InterPro"/>
</dbReference>
<evidence type="ECO:0000256" key="3">
    <source>
        <dbReference type="ARBA" id="ARBA00022475"/>
    </source>
</evidence>
<dbReference type="PANTHER" id="PTHR43663">
    <property type="entry name" value="CHROMATE TRANSPORT PROTEIN-RELATED"/>
    <property type="match status" value="1"/>
</dbReference>
<reference evidence="8 9" key="1">
    <citation type="submission" date="2020-08" db="EMBL/GenBank/DDBJ databases">
        <title>Cohnella phylogeny.</title>
        <authorList>
            <person name="Dunlap C."/>
        </authorList>
    </citation>
    <scope>NUCLEOTIDE SEQUENCE [LARGE SCALE GENOMIC DNA]</scope>
    <source>
        <strain evidence="8 9">DSM 103658</strain>
    </source>
</reference>
<protein>
    <submittedName>
        <fullName evidence="8">Chromate transporter</fullName>
    </submittedName>
</protein>
<evidence type="ECO:0000256" key="7">
    <source>
        <dbReference type="SAM" id="Phobius"/>
    </source>
</evidence>
<dbReference type="PANTHER" id="PTHR43663:SF1">
    <property type="entry name" value="CHROMATE TRANSPORTER"/>
    <property type="match status" value="1"/>
</dbReference>
<keyword evidence="4 7" id="KW-0812">Transmembrane</keyword>
<evidence type="ECO:0000256" key="2">
    <source>
        <dbReference type="ARBA" id="ARBA00005262"/>
    </source>
</evidence>
<comment type="subcellular location">
    <subcellularLocation>
        <location evidence="1">Cell membrane</location>
        <topology evidence="1">Multi-pass membrane protein</topology>
    </subcellularLocation>
</comment>
<evidence type="ECO:0000256" key="1">
    <source>
        <dbReference type="ARBA" id="ARBA00004651"/>
    </source>
</evidence>